<protein>
    <recommendedName>
        <fullName evidence="3">NADPH-dependent FMN reductase-like domain-containing protein</fullName>
    </recommendedName>
</protein>
<reference evidence="4 5" key="1">
    <citation type="submission" date="2008-11" db="EMBL/GenBank/DDBJ databases">
        <title>Draft genome sequence of Bacteroides pectinophilus (ATCC 43243).</title>
        <authorList>
            <person name="Sudarsanam P."/>
            <person name="Ley R."/>
            <person name="Guruge J."/>
            <person name="Turnbaugh P.J."/>
            <person name="Mahowald M."/>
            <person name="Liep D."/>
            <person name="Gordon J."/>
        </authorList>
    </citation>
    <scope>NUCLEOTIDE SEQUENCE [LARGE SCALE GENOMIC DNA]</scope>
    <source>
        <strain evidence="4 5">ATCC 43243</strain>
    </source>
</reference>
<evidence type="ECO:0000313" key="5">
    <source>
        <dbReference type="Proteomes" id="UP000003136"/>
    </source>
</evidence>
<dbReference type="InterPro" id="IPR005025">
    <property type="entry name" value="FMN_Rdtase-like_dom"/>
</dbReference>
<evidence type="ECO:0000313" key="4">
    <source>
        <dbReference type="EMBL" id="EEC58376.1"/>
    </source>
</evidence>
<feature type="domain" description="NADPH-dependent FMN reductase-like" evidence="3">
    <location>
        <begin position="15"/>
        <end position="163"/>
    </location>
</feature>
<dbReference type="EMBL" id="ABVQ01000034">
    <property type="protein sequence ID" value="EEC58376.1"/>
    <property type="molecule type" value="Genomic_DNA"/>
</dbReference>
<dbReference type="HOGENOM" id="CLU_050993_3_3_9"/>
<name>B7APA2_9FIRM</name>
<evidence type="ECO:0000256" key="1">
    <source>
        <dbReference type="ARBA" id="ARBA00022630"/>
    </source>
</evidence>
<evidence type="ECO:0000256" key="2">
    <source>
        <dbReference type="ARBA" id="ARBA00022643"/>
    </source>
</evidence>
<dbReference type="Proteomes" id="UP000003136">
    <property type="component" value="Unassembled WGS sequence"/>
</dbReference>
<keyword evidence="5" id="KW-1185">Reference proteome</keyword>
<gene>
    <name evidence="4" type="ORF">BACPEC_00506</name>
</gene>
<keyword evidence="1" id="KW-0285">Flavoprotein</keyword>
<evidence type="ECO:0000259" key="3">
    <source>
        <dbReference type="Pfam" id="PF03358"/>
    </source>
</evidence>
<dbReference type="PANTHER" id="PTHR43278">
    <property type="entry name" value="NAD(P)H-DEPENDENT FMN-CONTAINING OXIDOREDUCTASE YWQN-RELATED"/>
    <property type="match status" value="1"/>
</dbReference>
<dbReference type="AlphaFoldDB" id="B7APA2"/>
<dbReference type="InterPro" id="IPR051796">
    <property type="entry name" value="ISF_SsuE-like"/>
</dbReference>
<dbReference type="SUPFAM" id="SSF52218">
    <property type="entry name" value="Flavoproteins"/>
    <property type="match status" value="1"/>
</dbReference>
<dbReference type="InterPro" id="IPR029039">
    <property type="entry name" value="Flavoprotein-like_sf"/>
</dbReference>
<keyword evidence="2" id="KW-0288">FMN</keyword>
<dbReference type="Pfam" id="PF03358">
    <property type="entry name" value="FMN_red"/>
    <property type="match status" value="1"/>
</dbReference>
<proteinExistence type="predicted"/>
<comment type="caution">
    <text evidence="4">The sequence shown here is derived from an EMBL/GenBank/DDBJ whole genome shotgun (WGS) entry which is preliminary data.</text>
</comment>
<dbReference type="GO" id="GO:0016491">
    <property type="term" value="F:oxidoreductase activity"/>
    <property type="evidence" value="ECO:0007669"/>
    <property type="project" value="InterPro"/>
</dbReference>
<sequence>MGITTIQLTEVKKIMKVILVNGSPHEKGCTYTALTEVEKILNKEGIETEIMWLGNDPVAGCIGCGACFKSGRCFRNDVVNTFIEKMSQADGFVFGSPVHYASASGALTSFMDRAFYGRGGLVAGKPAAAVVSCRRGGATAAFDQINKYFSISNMPIVTSQYWNQVHGNTPEQVVQDEEGMQTMRTLGMNMAWLLKCIEAGKKAGIERPEYEKKIATNYIR</sequence>
<organism evidence="4 5">
    <name type="scientific">[Bacteroides] pectinophilus ATCC 43243</name>
    <dbReference type="NCBI Taxonomy" id="483218"/>
    <lineage>
        <taxon>Bacteria</taxon>
        <taxon>Bacillati</taxon>
        <taxon>Bacillota</taxon>
        <taxon>Clostridia</taxon>
        <taxon>Eubacteriales</taxon>
    </lineage>
</organism>
<dbReference type="PANTHER" id="PTHR43278:SF4">
    <property type="entry name" value="NAD(P)H-DEPENDENT FMN-CONTAINING OXIDOREDUCTASE YWQN-RELATED"/>
    <property type="match status" value="1"/>
</dbReference>
<accession>B7APA2</accession>
<dbReference type="STRING" id="483218.BACPEC_00506"/>
<reference evidence="4 5" key="2">
    <citation type="submission" date="2008-11" db="EMBL/GenBank/DDBJ databases">
        <authorList>
            <person name="Fulton L."/>
            <person name="Clifton S."/>
            <person name="Fulton B."/>
            <person name="Xu J."/>
            <person name="Minx P."/>
            <person name="Pepin K.H."/>
            <person name="Johnson M."/>
            <person name="Bhonagiri V."/>
            <person name="Nash W.E."/>
            <person name="Mardis E.R."/>
            <person name="Wilson R.K."/>
        </authorList>
    </citation>
    <scope>NUCLEOTIDE SEQUENCE [LARGE SCALE GENOMIC DNA]</scope>
    <source>
        <strain evidence="4 5">ATCC 43243</strain>
    </source>
</reference>
<dbReference type="eggNOG" id="COG0655">
    <property type="taxonomic scope" value="Bacteria"/>
</dbReference>
<dbReference type="Gene3D" id="3.40.50.360">
    <property type="match status" value="1"/>
</dbReference>